<accession>A0A9Q0MMG7</accession>
<evidence type="ECO:0000256" key="6">
    <source>
        <dbReference type="SAM" id="MobiDB-lite"/>
    </source>
</evidence>
<dbReference type="GO" id="GO:0008270">
    <property type="term" value="F:zinc ion binding"/>
    <property type="evidence" value="ECO:0007669"/>
    <property type="project" value="UniProtKB-KW"/>
</dbReference>
<feature type="domain" description="C2H2-type" evidence="7">
    <location>
        <begin position="222"/>
        <end position="249"/>
    </location>
</feature>
<evidence type="ECO:0000313" key="9">
    <source>
        <dbReference type="Proteomes" id="UP001151699"/>
    </source>
</evidence>
<proteinExistence type="predicted"/>
<feature type="domain" description="C2H2-type" evidence="7">
    <location>
        <begin position="345"/>
        <end position="373"/>
    </location>
</feature>
<dbReference type="InterPro" id="IPR036236">
    <property type="entry name" value="Znf_C2H2_sf"/>
</dbReference>
<dbReference type="PROSITE" id="PS00028">
    <property type="entry name" value="ZINC_FINGER_C2H2_1"/>
    <property type="match status" value="4"/>
</dbReference>
<evidence type="ECO:0000256" key="1">
    <source>
        <dbReference type="ARBA" id="ARBA00022723"/>
    </source>
</evidence>
<evidence type="ECO:0000256" key="5">
    <source>
        <dbReference type="PROSITE-ProRule" id="PRU00042"/>
    </source>
</evidence>
<reference evidence="8" key="1">
    <citation type="submission" date="2022-07" db="EMBL/GenBank/DDBJ databases">
        <authorList>
            <person name="Trinca V."/>
            <person name="Uliana J.V.C."/>
            <person name="Torres T.T."/>
            <person name="Ward R.J."/>
            <person name="Monesi N."/>
        </authorList>
    </citation>
    <scope>NUCLEOTIDE SEQUENCE</scope>
    <source>
        <strain evidence="8">HSMRA1968</strain>
        <tissue evidence="8">Whole embryos</tissue>
    </source>
</reference>
<evidence type="ECO:0000256" key="2">
    <source>
        <dbReference type="ARBA" id="ARBA00022737"/>
    </source>
</evidence>
<evidence type="ECO:0000256" key="3">
    <source>
        <dbReference type="ARBA" id="ARBA00022771"/>
    </source>
</evidence>
<dbReference type="AlphaFoldDB" id="A0A9Q0MMG7"/>
<feature type="region of interest" description="Disordered" evidence="6">
    <location>
        <begin position="404"/>
        <end position="424"/>
    </location>
</feature>
<sequence>MESVLKKSTADQAIDRILAEIAQILFKCKFCDFITDEKLLLITHYRSIHVKSIDSTTRRESAYHPSDVTSKELDERFVCSLCFSVFLSRELVKDHMITDHGCVPMANEADNQQQVHSKLKNSDIANSKKDVDKELHRPISLRELQLKLKSSFVLKCSVKGCSKRFESEESKSYHERCHTLINNEFKCFECQAVAKNWRNCSANGILVQIFRHLQVHGATKGFACSNCPKVFKQFSQLRVHGITHHQNDGTQMRWYSQKKCDICNNMFANSKVLSKHIKTVHNQIKPFICNVCGHKSARKVTHMIHLRQHTGEKPISCQYCKFKAADPSVIKKHELRHQAKDQWKYKCKDCDYISIQSSTMKSHLKKYHPNSHQAIQCEFCSFVSLNVNVLNRHKQSHKSLTTADAIINNSGHRSDDHLKREKELSDKPKRIVDVSSDCFLPLESTDSICHDQLVDTGGVTIPEGHTEETQFPSFSSD</sequence>
<dbReference type="InterPro" id="IPR013087">
    <property type="entry name" value="Znf_C2H2_type"/>
</dbReference>
<evidence type="ECO:0000259" key="7">
    <source>
        <dbReference type="PROSITE" id="PS50157"/>
    </source>
</evidence>
<gene>
    <name evidence="8" type="primary">MYNN</name>
    <name evidence="8" type="ORF">Bhyg_13247</name>
</gene>
<dbReference type="EMBL" id="WJQU01000004">
    <property type="protein sequence ID" value="KAJ6634670.1"/>
    <property type="molecule type" value="Genomic_DNA"/>
</dbReference>
<evidence type="ECO:0000313" key="8">
    <source>
        <dbReference type="EMBL" id="KAJ6634670.1"/>
    </source>
</evidence>
<keyword evidence="1" id="KW-0479">Metal-binding</keyword>
<feature type="domain" description="C2H2-type" evidence="7">
    <location>
        <begin position="287"/>
        <end position="314"/>
    </location>
</feature>
<keyword evidence="9" id="KW-1185">Reference proteome</keyword>
<keyword evidence="3 5" id="KW-0863">Zinc-finger</keyword>
<dbReference type="PANTHER" id="PTHR24379">
    <property type="entry name" value="KRAB AND ZINC FINGER DOMAIN-CONTAINING"/>
    <property type="match status" value="1"/>
</dbReference>
<feature type="domain" description="C2H2-type" evidence="7">
    <location>
        <begin position="258"/>
        <end position="286"/>
    </location>
</feature>
<dbReference type="Pfam" id="PF00096">
    <property type="entry name" value="zf-C2H2"/>
    <property type="match status" value="2"/>
</dbReference>
<dbReference type="SMART" id="SM00355">
    <property type="entry name" value="ZnF_C2H2"/>
    <property type="match status" value="9"/>
</dbReference>
<comment type="caution">
    <text evidence="8">The sequence shown here is derived from an EMBL/GenBank/DDBJ whole genome shotgun (WGS) entry which is preliminary data.</text>
</comment>
<evidence type="ECO:0000256" key="4">
    <source>
        <dbReference type="ARBA" id="ARBA00022833"/>
    </source>
</evidence>
<keyword evidence="4" id="KW-0862">Zinc</keyword>
<dbReference type="SUPFAM" id="SSF57667">
    <property type="entry name" value="beta-beta-alpha zinc fingers"/>
    <property type="match status" value="3"/>
</dbReference>
<feature type="domain" description="C2H2-type" evidence="7">
    <location>
        <begin position="154"/>
        <end position="179"/>
    </location>
</feature>
<dbReference type="OrthoDB" id="6077919at2759"/>
<feature type="compositionally biased region" description="Basic and acidic residues" evidence="6">
    <location>
        <begin position="412"/>
        <end position="424"/>
    </location>
</feature>
<dbReference type="Gene3D" id="3.30.160.60">
    <property type="entry name" value="Classic Zinc Finger"/>
    <property type="match status" value="5"/>
</dbReference>
<dbReference type="PROSITE" id="PS50157">
    <property type="entry name" value="ZINC_FINGER_C2H2_2"/>
    <property type="match status" value="5"/>
</dbReference>
<dbReference type="PANTHER" id="PTHR24379:SF121">
    <property type="entry name" value="C2H2-TYPE DOMAIN-CONTAINING PROTEIN"/>
    <property type="match status" value="1"/>
</dbReference>
<keyword evidence="2" id="KW-0677">Repeat</keyword>
<organism evidence="8 9">
    <name type="scientific">Pseudolycoriella hygida</name>
    <dbReference type="NCBI Taxonomy" id="35572"/>
    <lineage>
        <taxon>Eukaryota</taxon>
        <taxon>Metazoa</taxon>
        <taxon>Ecdysozoa</taxon>
        <taxon>Arthropoda</taxon>
        <taxon>Hexapoda</taxon>
        <taxon>Insecta</taxon>
        <taxon>Pterygota</taxon>
        <taxon>Neoptera</taxon>
        <taxon>Endopterygota</taxon>
        <taxon>Diptera</taxon>
        <taxon>Nematocera</taxon>
        <taxon>Sciaroidea</taxon>
        <taxon>Sciaridae</taxon>
        <taxon>Pseudolycoriella</taxon>
    </lineage>
</organism>
<dbReference type="Proteomes" id="UP001151699">
    <property type="component" value="Chromosome C"/>
</dbReference>
<protein>
    <submittedName>
        <fullName evidence="8">Myoneurin</fullName>
    </submittedName>
</protein>
<name>A0A9Q0MMG7_9DIPT</name>